<organism evidence="1 2">
    <name type="scientific">Candidatus Cytomitobacter indipagum</name>
    <dbReference type="NCBI Taxonomy" id="2601575"/>
    <lineage>
        <taxon>Bacteria</taxon>
        <taxon>Pseudomonadati</taxon>
        <taxon>Pseudomonadota</taxon>
        <taxon>Alphaproteobacteria</taxon>
        <taxon>Holosporales</taxon>
        <taxon>Holosporaceae</taxon>
        <taxon>Candidatus Cytomitobacter</taxon>
    </lineage>
</organism>
<keyword evidence="2" id="KW-1185">Reference proteome</keyword>
<evidence type="ECO:0008006" key="3">
    <source>
        <dbReference type="Google" id="ProtNLM"/>
    </source>
</evidence>
<name>A0A5C0UG64_9PROT</name>
<dbReference type="OrthoDB" id="8480241at2"/>
<reference evidence="1 2" key="1">
    <citation type="submission" date="2019-08" db="EMBL/GenBank/DDBJ databases">
        <title>Highly reduced genomes of protist endosymbionts show evolutionary convergence.</title>
        <authorList>
            <person name="George E."/>
            <person name="Husnik F."/>
            <person name="Tashyreva D."/>
            <person name="Prokopchuk G."/>
            <person name="Horak A."/>
            <person name="Kwong W.K."/>
            <person name="Lukes J."/>
            <person name="Keeling P.J."/>
        </authorList>
    </citation>
    <scope>NUCLEOTIDE SEQUENCE [LARGE SCALE GENOMIC DNA]</scope>
    <source>
        <strain evidence="1">1605</strain>
    </source>
</reference>
<dbReference type="Proteomes" id="UP000325155">
    <property type="component" value="Chromosome"/>
</dbReference>
<evidence type="ECO:0000313" key="2">
    <source>
        <dbReference type="Proteomes" id="UP000325155"/>
    </source>
</evidence>
<dbReference type="RefSeq" id="WP_148981109.1">
    <property type="nucleotide sequence ID" value="NZ_CP043315.1"/>
</dbReference>
<sequence length="120" mass="14018">MKPALFERIQINPVERYESIQELYDSIFHEIECIVDKQSISSSNIRIDVPNNPYDSYKLSSLSSQIERDIMEYEPRLINPKVSAGKFDDKNFVVVMWISGDVKFENSVFSLKFSSNKRMI</sequence>
<accession>A0A5C0UG64</accession>
<dbReference type="EMBL" id="CP043315">
    <property type="protein sequence ID" value="QEK38262.1"/>
    <property type="molecule type" value="Genomic_DNA"/>
</dbReference>
<proteinExistence type="predicted"/>
<dbReference type="KEGG" id="cip:FZC35_02725"/>
<gene>
    <name evidence="1" type="ORF">FZC35_02725</name>
</gene>
<evidence type="ECO:0000313" key="1">
    <source>
        <dbReference type="EMBL" id="QEK38262.1"/>
    </source>
</evidence>
<protein>
    <recommendedName>
        <fullName evidence="3">IraD/Gp25-like domain-containing protein</fullName>
    </recommendedName>
</protein>
<dbReference type="SUPFAM" id="SSF160719">
    <property type="entry name" value="gpW/gp25-like"/>
    <property type="match status" value="1"/>
</dbReference>
<dbReference type="AlphaFoldDB" id="A0A5C0UG64"/>